<feature type="binding site" evidence="8">
    <location>
        <position position="108"/>
    </location>
    <ligand>
        <name>ATP</name>
        <dbReference type="ChEBI" id="CHEBI:30616"/>
    </ligand>
</feature>
<sequence length="470" mass="51201">MFAFDNSYARLAPDMFAEVAPTPVKAPELLALNQELAQELGLSDSEFHSNELLEILSGNRIAKGSQPIAQAYAGHQFGNFVPQLGDGRAHLLGEVIDSNGQRQDIVLKGSGRTPFSRNGDGRAWLGPVLREFLVSEAMHALNVPTTRALAIVATGERVQRETALPGAILTRVATSHLRVGTFQYFAQRGNLDALSALVDMAIERHYPDAEGPLGLLHATVASQAKLIAQWLGLGFIHGVMNTDNCHIGGLTIDYGPCAFMDAFNPEQVYSSIDRMSRYAYQNQPDIAAWNLAQFASSLVPLMGEEKAAIAAATEAVNSFGPLFFRAWIEVFGRKLGIADAKQSDRDLIYGFLNVLAKNRLDFTNSFRDLAVHGRITEAKDTEELDAWYSTWKSRLDGESNPQEIMRGANPAVIPRNHRIEAAIVSAVGGDLAPFAALHTALSSPYETPEDRTLVQPPKPEEVVQATFCGT</sequence>
<evidence type="ECO:0000256" key="4">
    <source>
        <dbReference type="ARBA" id="ARBA00022723"/>
    </source>
</evidence>
<evidence type="ECO:0000256" key="8">
    <source>
        <dbReference type="HAMAP-Rule" id="MF_00692"/>
    </source>
</evidence>
<comment type="similarity">
    <text evidence="1 8">Belongs to the SELO family.</text>
</comment>
<keyword evidence="2 8" id="KW-0808">Transferase</keyword>
<dbReference type="GO" id="GO:0070733">
    <property type="term" value="F:AMPylase activity"/>
    <property type="evidence" value="ECO:0007669"/>
    <property type="project" value="UniProtKB-EC"/>
</dbReference>
<feature type="binding site" evidence="8">
    <location>
        <position position="253"/>
    </location>
    <ligand>
        <name>Mg(2+)</name>
        <dbReference type="ChEBI" id="CHEBI:18420"/>
    </ligand>
</feature>
<keyword evidence="6 8" id="KW-0067">ATP-binding</keyword>
<comment type="function">
    <text evidence="8">Nucleotidyltransferase involved in the post-translational modification of proteins. It can catalyze the addition of adenosine monophosphate (AMP) or uridine monophosphate (UMP) to a protein, resulting in modifications known as AMPylation and UMPylation.</text>
</comment>
<comment type="catalytic activity">
    <reaction evidence="8">
        <text>L-tyrosyl-[protein] + ATP = O-(5'-adenylyl)-L-tyrosyl-[protein] + diphosphate</text>
        <dbReference type="Rhea" id="RHEA:54288"/>
        <dbReference type="Rhea" id="RHEA-COMP:10136"/>
        <dbReference type="Rhea" id="RHEA-COMP:13846"/>
        <dbReference type="ChEBI" id="CHEBI:30616"/>
        <dbReference type="ChEBI" id="CHEBI:33019"/>
        <dbReference type="ChEBI" id="CHEBI:46858"/>
        <dbReference type="ChEBI" id="CHEBI:83624"/>
        <dbReference type="EC" id="2.7.7.108"/>
    </reaction>
</comment>
<dbReference type="PANTHER" id="PTHR32057:SF14">
    <property type="entry name" value="PROTEIN ADENYLYLTRANSFERASE SELO, MITOCHONDRIAL"/>
    <property type="match status" value="1"/>
</dbReference>
<accession>A0AAE3LRM9</accession>
<feature type="binding site" evidence="8">
    <location>
        <position position="244"/>
    </location>
    <ligand>
        <name>Mg(2+)</name>
        <dbReference type="ChEBI" id="CHEBI:18420"/>
    </ligand>
</feature>
<dbReference type="GO" id="GO:0030145">
    <property type="term" value="F:manganese ion binding"/>
    <property type="evidence" value="ECO:0007669"/>
    <property type="project" value="UniProtKB-UniRule"/>
</dbReference>
<feature type="binding site" evidence="8">
    <location>
        <position position="171"/>
    </location>
    <ligand>
        <name>ATP</name>
        <dbReference type="ChEBI" id="CHEBI:30616"/>
    </ligand>
</feature>
<dbReference type="HAMAP" id="MF_00692">
    <property type="entry name" value="SelO"/>
    <property type="match status" value="1"/>
</dbReference>
<dbReference type="PANTHER" id="PTHR32057">
    <property type="entry name" value="PROTEIN ADENYLYLTRANSFERASE SELO, MITOCHONDRIAL"/>
    <property type="match status" value="1"/>
</dbReference>
<proteinExistence type="inferred from homology"/>
<evidence type="ECO:0000313" key="9">
    <source>
        <dbReference type="EMBL" id="MCV6824624.1"/>
    </source>
</evidence>
<dbReference type="AlphaFoldDB" id="A0AAE3LRM9"/>
<protein>
    <recommendedName>
        <fullName evidence="8">Protein nucleotidyltransferase YdiU</fullName>
        <ecNumber evidence="8">2.7.7.-</ecNumber>
    </recommendedName>
    <alternativeName>
        <fullName evidence="8">Protein adenylyltransferase YdiU</fullName>
        <ecNumber evidence="8">2.7.7.108</ecNumber>
    </alternativeName>
    <alternativeName>
        <fullName evidence="8">Protein uridylyltransferase YdiU</fullName>
        <ecNumber evidence="8">2.7.7.-</ecNumber>
    </alternativeName>
</protein>
<evidence type="ECO:0000256" key="1">
    <source>
        <dbReference type="ARBA" id="ARBA00009747"/>
    </source>
</evidence>
<keyword evidence="3 8" id="KW-0548">Nucleotidyltransferase</keyword>
<name>A0AAE3LRM9_9RHOB</name>
<dbReference type="EC" id="2.7.7.108" evidence="8"/>
<comment type="catalytic activity">
    <reaction evidence="8">
        <text>L-threonyl-[protein] + ATP = 3-O-(5'-adenylyl)-L-threonyl-[protein] + diphosphate</text>
        <dbReference type="Rhea" id="RHEA:54292"/>
        <dbReference type="Rhea" id="RHEA-COMP:11060"/>
        <dbReference type="Rhea" id="RHEA-COMP:13847"/>
        <dbReference type="ChEBI" id="CHEBI:30013"/>
        <dbReference type="ChEBI" id="CHEBI:30616"/>
        <dbReference type="ChEBI" id="CHEBI:33019"/>
        <dbReference type="ChEBI" id="CHEBI:138113"/>
        <dbReference type="EC" id="2.7.7.108"/>
    </reaction>
</comment>
<feature type="binding site" evidence="8">
    <location>
        <position position="178"/>
    </location>
    <ligand>
        <name>ATP</name>
        <dbReference type="ChEBI" id="CHEBI:30616"/>
    </ligand>
</feature>
<feature type="active site" description="Proton acceptor" evidence="8">
    <location>
        <position position="243"/>
    </location>
</feature>
<feature type="binding site" evidence="8">
    <location>
        <position position="88"/>
    </location>
    <ligand>
        <name>ATP</name>
        <dbReference type="ChEBI" id="CHEBI:30616"/>
    </ligand>
</feature>
<keyword evidence="7 8" id="KW-0460">Magnesium</keyword>
<evidence type="ECO:0000256" key="6">
    <source>
        <dbReference type="ARBA" id="ARBA00022840"/>
    </source>
</evidence>
<dbReference type="InterPro" id="IPR003846">
    <property type="entry name" value="SelO"/>
</dbReference>
<dbReference type="Proteomes" id="UP001208041">
    <property type="component" value="Unassembled WGS sequence"/>
</dbReference>
<dbReference type="RefSeq" id="WP_263953482.1">
    <property type="nucleotide sequence ID" value="NZ_JAOYFC010000002.1"/>
</dbReference>
<feature type="binding site" evidence="8">
    <location>
        <position position="121"/>
    </location>
    <ligand>
        <name>ATP</name>
        <dbReference type="ChEBI" id="CHEBI:30616"/>
    </ligand>
</feature>
<gene>
    <name evidence="8" type="primary">ydiU</name>
    <name evidence="8" type="synonym">selO</name>
    <name evidence="9" type="ORF">OH136_08645</name>
</gene>
<feature type="binding site" evidence="8">
    <location>
        <position position="253"/>
    </location>
    <ligand>
        <name>ATP</name>
        <dbReference type="ChEBI" id="CHEBI:30616"/>
    </ligand>
</feature>
<keyword evidence="4 8" id="KW-0479">Metal-binding</keyword>
<evidence type="ECO:0000256" key="3">
    <source>
        <dbReference type="ARBA" id="ARBA00022695"/>
    </source>
</evidence>
<comment type="caution">
    <text evidence="9">The sequence shown here is derived from an EMBL/GenBank/DDBJ whole genome shotgun (WGS) entry which is preliminary data.</text>
</comment>
<organism evidence="9 10">
    <name type="scientific">Halocynthiibacter halioticoli</name>
    <dbReference type="NCBI Taxonomy" id="2986804"/>
    <lineage>
        <taxon>Bacteria</taxon>
        <taxon>Pseudomonadati</taxon>
        <taxon>Pseudomonadota</taxon>
        <taxon>Alphaproteobacteria</taxon>
        <taxon>Rhodobacterales</taxon>
        <taxon>Paracoccaceae</taxon>
        <taxon>Halocynthiibacter</taxon>
    </lineage>
</organism>
<comment type="catalytic activity">
    <reaction evidence="8">
        <text>L-tyrosyl-[protein] + UTP = O-(5'-uridylyl)-L-tyrosyl-[protein] + diphosphate</text>
        <dbReference type="Rhea" id="RHEA:83887"/>
        <dbReference type="Rhea" id="RHEA-COMP:10136"/>
        <dbReference type="Rhea" id="RHEA-COMP:20238"/>
        <dbReference type="ChEBI" id="CHEBI:33019"/>
        <dbReference type="ChEBI" id="CHEBI:46398"/>
        <dbReference type="ChEBI" id="CHEBI:46858"/>
        <dbReference type="ChEBI" id="CHEBI:90602"/>
    </reaction>
</comment>
<dbReference type="Pfam" id="PF02696">
    <property type="entry name" value="SelO"/>
    <property type="match status" value="1"/>
</dbReference>
<keyword evidence="5 8" id="KW-0547">Nucleotide-binding</keyword>
<comment type="cofactor">
    <cofactor evidence="8">
        <name>Mg(2+)</name>
        <dbReference type="ChEBI" id="CHEBI:18420"/>
    </cofactor>
    <cofactor evidence="8">
        <name>Mn(2+)</name>
        <dbReference type="ChEBI" id="CHEBI:29035"/>
    </cofactor>
</comment>
<dbReference type="EC" id="2.7.7.-" evidence="8"/>
<keyword evidence="10" id="KW-1185">Reference proteome</keyword>
<comment type="catalytic activity">
    <reaction evidence="8">
        <text>L-histidyl-[protein] + UTP = N(tele)-(5'-uridylyl)-L-histidyl-[protein] + diphosphate</text>
        <dbReference type="Rhea" id="RHEA:83891"/>
        <dbReference type="Rhea" id="RHEA-COMP:9745"/>
        <dbReference type="Rhea" id="RHEA-COMP:20239"/>
        <dbReference type="ChEBI" id="CHEBI:29979"/>
        <dbReference type="ChEBI" id="CHEBI:33019"/>
        <dbReference type="ChEBI" id="CHEBI:46398"/>
        <dbReference type="ChEBI" id="CHEBI:233474"/>
    </reaction>
</comment>
<dbReference type="NCBIfam" id="NF000658">
    <property type="entry name" value="PRK00029.1"/>
    <property type="match status" value="1"/>
</dbReference>
<feature type="binding site" evidence="8">
    <location>
        <position position="120"/>
    </location>
    <ligand>
        <name>ATP</name>
        <dbReference type="ChEBI" id="CHEBI:30616"/>
    </ligand>
</feature>
<dbReference type="GO" id="GO:0005524">
    <property type="term" value="F:ATP binding"/>
    <property type="evidence" value="ECO:0007669"/>
    <property type="project" value="UniProtKB-UniRule"/>
</dbReference>
<dbReference type="GO" id="GO:0000287">
    <property type="term" value="F:magnesium ion binding"/>
    <property type="evidence" value="ECO:0007669"/>
    <property type="project" value="UniProtKB-UniRule"/>
</dbReference>
<feature type="binding site" evidence="8">
    <location>
        <position position="87"/>
    </location>
    <ligand>
        <name>ATP</name>
        <dbReference type="ChEBI" id="CHEBI:30616"/>
    </ligand>
</feature>
<evidence type="ECO:0000256" key="7">
    <source>
        <dbReference type="ARBA" id="ARBA00022842"/>
    </source>
</evidence>
<reference evidence="9" key="1">
    <citation type="submission" date="2022-10" db="EMBL/GenBank/DDBJ databases">
        <authorList>
            <person name="Yue Y."/>
        </authorList>
    </citation>
    <scope>NUCLEOTIDE SEQUENCE</scope>
    <source>
        <strain evidence="9">Z654</strain>
    </source>
</reference>
<evidence type="ECO:0000256" key="5">
    <source>
        <dbReference type="ARBA" id="ARBA00022741"/>
    </source>
</evidence>
<dbReference type="EMBL" id="JAOYFC010000002">
    <property type="protein sequence ID" value="MCV6824624.1"/>
    <property type="molecule type" value="Genomic_DNA"/>
</dbReference>
<comment type="catalytic activity">
    <reaction evidence="8">
        <text>L-seryl-[protein] + ATP = 3-O-(5'-adenylyl)-L-seryl-[protein] + diphosphate</text>
        <dbReference type="Rhea" id="RHEA:58120"/>
        <dbReference type="Rhea" id="RHEA-COMP:9863"/>
        <dbReference type="Rhea" id="RHEA-COMP:15073"/>
        <dbReference type="ChEBI" id="CHEBI:29999"/>
        <dbReference type="ChEBI" id="CHEBI:30616"/>
        <dbReference type="ChEBI" id="CHEBI:33019"/>
        <dbReference type="ChEBI" id="CHEBI:142516"/>
        <dbReference type="EC" id="2.7.7.108"/>
    </reaction>
</comment>
<evidence type="ECO:0000256" key="2">
    <source>
        <dbReference type="ARBA" id="ARBA00022679"/>
    </source>
</evidence>
<keyword evidence="8" id="KW-0464">Manganese</keyword>
<feature type="binding site" evidence="8">
    <location>
        <position position="85"/>
    </location>
    <ligand>
        <name>ATP</name>
        <dbReference type="ChEBI" id="CHEBI:30616"/>
    </ligand>
</feature>
<comment type="catalytic activity">
    <reaction evidence="8">
        <text>L-seryl-[protein] + UTP = O-(5'-uridylyl)-L-seryl-[protein] + diphosphate</text>
        <dbReference type="Rhea" id="RHEA:64604"/>
        <dbReference type="Rhea" id="RHEA-COMP:9863"/>
        <dbReference type="Rhea" id="RHEA-COMP:16635"/>
        <dbReference type="ChEBI" id="CHEBI:29999"/>
        <dbReference type="ChEBI" id="CHEBI:33019"/>
        <dbReference type="ChEBI" id="CHEBI:46398"/>
        <dbReference type="ChEBI" id="CHEBI:156051"/>
    </reaction>
</comment>
<evidence type="ECO:0000313" key="10">
    <source>
        <dbReference type="Proteomes" id="UP001208041"/>
    </source>
</evidence>